<evidence type="ECO:0000256" key="7">
    <source>
        <dbReference type="HAMAP-Rule" id="MF_00258"/>
    </source>
</evidence>
<organism evidence="8 9">
    <name type="scientific">Salinimicrobium gaetbulicola</name>
    <dbReference type="NCBI Taxonomy" id="999702"/>
    <lineage>
        <taxon>Bacteria</taxon>
        <taxon>Pseudomonadati</taxon>
        <taxon>Bacteroidota</taxon>
        <taxon>Flavobacteriia</taxon>
        <taxon>Flavobacteriales</taxon>
        <taxon>Flavobacteriaceae</taxon>
        <taxon>Salinimicrobium</taxon>
    </lineage>
</organism>
<dbReference type="PANTHER" id="PTHR21198:SF2">
    <property type="entry name" value="GLUTAMATE RACEMASE"/>
    <property type="match status" value="1"/>
</dbReference>
<name>A0ABW3IF56_9FLAO</name>
<dbReference type="EC" id="5.1.1.3" evidence="2 7"/>
<dbReference type="InterPro" id="IPR001920">
    <property type="entry name" value="Asp/Glu_race"/>
</dbReference>
<feature type="binding site" evidence="7">
    <location>
        <begin position="11"/>
        <end position="12"/>
    </location>
    <ligand>
        <name>substrate</name>
    </ligand>
</feature>
<evidence type="ECO:0000256" key="5">
    <source>
        <dbReference type="ARBA" id="ARBA00023235"/>
    </source>
</evidence>
<dbReference type="SUPFAM" id="SSF53681">
    <property type="entry name" value="Aspartate/glutamate racemase"/>
    <property type="match status" value="2"/>
</dbReference>
<dbReference type="RefSeq" id="WP_380738146.1">
    <property type="nucleotide sequence ID" value="NZ_JBHTJP010000032.1"/>
</dbReference>
<dbReference type="EMBL" id="JBHTJP010000032">
    <property type="protein sequence ID" value="MFD0976641.1"/>
    <property type="molecule type" value="Genomic_DNA"/>
</dbReference>
<evidence type="ECO:0000256" key="4">
    <source>
        <dbReference type="ARBA" id="ARBA00022984"/>
    </source>
</evidence>
<evidence type="ECO:0000313" key="8">
    <source>
        <dbReference type="EMBL" id="MFD0976641.1"/>
    </source>
</evidence>
<feature type="active site" description="Proton donor/acceptor" evidence="7">
    <location>
        <position position="74"/>
    </location>
</feature>
<keyword evidence="3 7" id="KW-0133">Cell shape</keyword>
<dbReference type="PANTHER" id="PTHR21198">
    <property type="entry name" value="GLUTAMATE RACEMASE"/>
    <property type="match status" value="1"/>
</dbReference>
<keyword evidence="4 7" id="KW-0573">Peptidoglycan synthesis</keyword>
<comment type="caution">
    <text evidence="8">The sequence shown here is derived from an EMBL/GenBank/DDBJ whole genome shotgun (WGS) entry which is preliminary data.</text>
</comment>
<dbReference type="GO" id="GO:0008881">
    <property type="term" value="F:glutamate racemase activity"/>
    <property type="evidence" value="ECO:0007669"/>
    <property type="project" value="UniProtKB-EC"/>
</dbReference>
<evidence type="ECO:0000313" key="9">
    <source>
        <dbReference type="Proteomes" id="UP001597100"/>
    </source>
</evidence>
<feature type="binding site" evidence="7">
    <location>
        <begin position="75"/>
        <end position="76"/>
    </location>
    <ligand>
        <name>substrate</name>
    </ligand>
</feature>
<keyword evidence="6 7" id="KW-0961">Cell wall biogenesis/degradation</keyword>
<feature type="active site" description="Proton donor/acceptor" evidence="7">
    <location>
        <position position="184"/>
    </location>
</feature>
<dbReference type="NCBIfam" id="TIGR00067">
    <property type="entry name" value="glut_race"/>
    <property type="match status" value="1"/>
</dbReference>
<dbReference type="InterPro" id="IPR015942">
    <property type="entry name" value="Asp/Glu/hydantoin_racemase"/>
</dbReference>
<dbReference type="Pfam" id="PF01177">
    <property type="entry name" value="Asp_Glu_race"/>
    <property type="match status" value="1"/>
</dbReference>
<accession>A0ABW3IF56</accession>
<dbReference type="Gene3D" id="3.40.50.1860">
    <property type="match status" value="2"/>
</dbReference>
<dbReference type="PROSITE" id="PS00923">
    <property type="entry name" value="ASP_GLU_RACEMASE_1"/>
    <property type="match status" value="1"/>
</dbReference>
<comment type="similarity">
    <text evidence="7">Belongs to the aspartate/glutamate racemases family.</text>
</comment>
<comment type="caution">
    <text evidence="7">Lacks conserved residue(s) required for the propagation of feature annotation.</text>
</comment>
<evidence type="ECO:0000256" key="1">
    <source>
        <dbReference type="ARBA" id="ARBA00001602"/>
    </source>
</evidence>
<comment type="function">
    <text evidence="7">Provides the (R)-glutamate required for cell wall biosynthesis.</text>
</comment>
<feature type="binding site" evidence="7">
    <location>
        <begin position="43"/>
        <end position="44"/>
    </location>
    <ligand>
        <name>substrate</name>
    </ligand>
</feature>
<comment type="catalytic activity">
    <reaction evidence="1 7">
        <text>L-glutamate = D-glutamate</text>
        <dbReference type="Rhea" id="RHEA:12813"/>
        <dbReference type="ChEBI" id="CHEBI:29985"/>
        <dbReference type="ChEBI" id="CHEBI:29986"/>
        <dbReference type="EC" id="5.1.1.3"/>
    </reaction>
</comment>
<proteinExistence type="inferred from homology"/>
<dbReference type="Proteomes" id="UP001597100">
    <property type="component" value="Unassembled WGS sequence"/>
</dbReference>
<comment type="pathway">
    <text evidence="7">Cell wall biogenesis; peptidoglycan biosynthesis.</text>
</comment>
<evidence type="ECO:0000256" key="2">
    <source>
        <dbReference type="ARBA" id="ARBA00013090"/>
    </source>
</evidence>
<keyword evidence="9" id="KW-1185">Reference proteome</keyword>
<gene>
    <name evidence="7 8" type="primary">murI</name>
    <name evidence="8" type="ORF">ACFQ1G_07560</name>
</gene>
<evidence type="ECO:0000256" key="3">
    <source>
        <dbReference type="ARBA" id="ARBA00022960"/>
    </source>
</evidence>
<dbReference type="InterPro" id="IPR018187">
    <property type="entry name" value="Asp/Glu_racemase_AS_1"/>
</dbReference>
<keyword evidence="5 7" id="KW-0413">Isomerase</keyword>
<reference evidence="9" key="1">
    <citation type="journal article" date="2019" name="Int. J. Syst. Evol. Microbiol.">
        <title>The Global Catalogue of Microorganisms (GCM) 10K type strain sequencing project: providing services to taxonomists for standard genome sequencing and annotation.</title>
        <authorList>
            <consortium name="The Broad Institute Genomics Platform"/>
            <consortium name="The Broad Institute Genome Sequencing Center for Infectious Disease"/>
            <person name="Wu L."/>
            <person name="Ma J."/>
        </authorList>
    </citation>
    <scope>NUCLEOTIDE SEQUENCE [LARGE SCALE GENOMIC DNA]</scope>
    <source>
        <strain evidence="9">CCUG 60898</strain>
    </source>
</reference>
<dbReference type="InterPro" id="IPR004391">
    <property type="entry name" value="Glu_race"/>
</dbReference>
<protein>
    <recommendedName>
        <fullName evidence="2 7">Glutamate racemase</fullName>
        <ecNumber evidence="2 7">5.1.1.3</ecNumber>
    </recommendedName>
</protein>
<dbReference type="HAMAP" id="MF_00258">
    <property type="entry name" value="Glu_racemase"/>
    <property type="match status" value="1"/>
</dbReference>
<sequence length="262" mass="28751">MSKSSPIGIFDSGVGGTSIWKEIHSLLPLEHTIYLADSDNAPYGEKPQEEIVRLSIKNTEKLLAMGAKIIVVACNTATTNAIQVLRSNYHVPFIGIEPAIKPAALQTQTKCIGILATKGTLTSALFAKTSDLYSKDTKVIEVVGKGLVQEIEKGNKDSEKVEAMLVDLLQPMIDEGIDYLVLGCSHYPYLIPTLKKILPSYVKIIDSGMAVAKQTKLILQSMDLLTSTSQMPPQFFTNGDPKILRNLITSEENNYEVTYLDF</sequence>
<evidence type="ECO:0000256" key="6">
    <source>
        <dbReference type="ARBA" id="ARBA00023316"/>
    </source>
</evidence>